<keyword evidence="4 5" id="KW-0131">Cell cycle</keyword>
<protein>
    <recommendedName>
        <fullName evidence="5 6">Cell division protein FtsA</fullName>
    </recommendedName>
</protein>
<evidence type="ECO:0000313" key="9">
    <source>
        <dbReference type="Proteomes" id="UP000319700"/>
    </source>
</evidence>
<proteinExistence type="inferred from homology"/>
<feature type="domain" description="SHS2" evidence="7">
    <location>
        <begin position="7"/>
        <end position="195"/>
    </location>
</feature>
<dbReference type="RefSeq" id="WP_140511017.1">
    <property type="nucleotide sequence ID" value="NZ_RCZH01000017.1"/>
</dbReference>
<dbReference type="AlphaFoldDB" id="A0A502EDH3"/>
<comment type="subunit">
    <text evidence="5">Self-interacts. Interacts with FtsZ.</text>
</comment>
<gene>
    <name evidence="5 8" type="primary">ftsA</name>
    <name evidence="8" type="ORF">EAH81_21575</name>
</gene>
<dbReference type="SMART" id="SM00842">
    <property type="entry name" value="FtsA"/>
    <property type="match status" value="1"/>
</dbReference>
<dbReference type="CDD" id="cd24048">
    <property type="entry name" value="ASKHA_NBD_FtsA"/>
    <property type="match status" value="1"/>
</dbReference>
<dbReference type="InterPro" id="IPR003494">
    <property type="entry name" value="SHS2_FtsA"/>
</dbReference>
<accession>A0A502EDH3</accession>
<evidence type="ECO:0000259" key="7">
    <source>
        <dbReference type="SMART" id="SM00842"/>
    </source>
</evidence>
<dbReference type="SUPFAM" id="SSF53067">
    <property type="entry name" value="Actin-like ATPase domain"/>
    <property type="match status" value="2"/>
</dbReference>
<dbReference type="Gene3D" id="3.30.1490.110">
    <property type="match status" value="1"/>
</dbReference>
<dbReference type="PANTHER" id="PTHR32432">
    <property type="entry name" value="CELL DIVISION PROTEIN FTSA-RELATED"/>
    <property type="match status" value="1"/>
</dbReference>
<comment type="function">
    <text evidence="5 6">Cell division protein that is involved in the assembly of the Z ring. May serve as a membrane anchor for the Z ring.</text>
</comment>
<keyword evidence="3 5" id="KW-0472">Membrane</keyword>
<sequence>MEKDNIAVGLDIGTTKIVAMIGKKNEYGKLEILGIGKSKSLGVARGVVNNITQTIQSIQQAILEAENNSGYKIKDVVVGIAGQHIRSIQHTDYISRNNPEEVIGEKDIQLLIDQVNKLAMLPGEEIIHVLPQEFKIDGQSEIKEPIGMYGGRLESSFHVVVGQASSIRNVGRCIQSSGIELSGLTLEPLASADAVLSQEEKEAGVALIDIGGGTTDLAIFKDGIIRHTAVIPFGGNVITDDIKEGCSIIEKQAELLKIKFGSAWPGENKDNEIVSIPGLRGREPKEISLKNLSKIIHARVVEIVEQVFAEIKAYGHEDPRKKLIAGIVLTGGGAQLKHIKQLVEYITGMDTRIGYPNEHLAGNSSEEISSPLFATAVGLVMNSIENSTQSAVRMEIVNEQPKVVYRNVPPQTQQPIQQRYEVEENYVERVETIEDTREVRKNVSKEESTETKIRRSFFDRYVDKIKDFLDNAE</sequence>
<dbReference type="InterPro" id="IPR020823">
    <property type="entry name" value="Cell_div_FtsA"/>
</dbReference>
<name>A0A502EDH3_9FLAO</name>
<dbReference type="Pfam" id="PF02491">
    <property type="entry name" value="SHS2_FTSA"/>
    <property type="match status" value="1"/>
</dbReference>
<evidence type="ECO:0000256" key="3">
    <source>
        <dbReference type="ARBA" id="ARBA00023136"/>
    </source>
</evidence>
<keyword evidence="2 5" id="KW-0132">Cell division</keyword>
<dbReference type="Gene3D" id="3.30.420.40">
    <property type="match status" value="2"/>
</dbReference>
<dbReference type="OrthoDB" id="9768127at2"/>
<dbReference type="GO" id="GO:0009898">
    <property type="term" value="C:cytoplasmic side of plasma membrane"/>
    <property type="evidence" value="ECO:0007669"/>
    <property type="project" value="UniProtKB-UniRule"/>
</dbReference>
<keyword evidence="1 5" id="KW-1003">Cell membrane</keyword>
<organism evidence="8 9">
    <name type="scientific">Flavobacterium pectinovorum</name>
    <dbReference type="NCBI Taxonomy" id="29533"/>
    <lineage>
        <taxon>Bacteria</taxon>
        <taxon>Pseudomonadati</taxon>
        <taxon>Bacteroidota</taxon>
        <taxon>Flavobacteriia</taxon>
        <taxon>Flavobacteriales</taxon>
        <taxon>Flavobacteriaceae</taxon>
        <taxon>Flavobacterium</taxon>
    </lineage>
</organism>
<dbReference type="InterPro" id="IPR050696">
    <property type="entry name" value="FtsA/MreB"/>
</dbReference>
<dbReference type="EMBL" id="RCZH01000017">
    <property type="protein sequence ID" value="TPG35354.1"/>
    <property type="molecule type" value="Genomic_DNA"/>
</dbReference>
<evidence type="ECO:0000256" key="2">
    <source>
        <dbReference type="ARBA" id="ARBA00022618"/>
    </source>
</evidence>
<evidence type="ECO:0000256" key="5">
    <source>
        <dbReference type="HAMAP-Rule" id="MF_02033"/>
    </source>
</evidence>
<comment type="subcellular location">
    <subcellularLocation>
        <location evidence="5">Cell membrane</location>
        <topology evidence="5">Peripheral membrane protein</topology>
        <orientation evidence="5">Cytoplasmic side</orientation>
    </subcellularLocation>
    <text evidence="5">Localizes to the Z ring in an FtsZ-dependent manner. Targeted to the membrane through a conserved C-terminal amphipathic helix.</text>
</comment>
<dbReference type="PIRSF" id="PIRSF003101">
    <property type="entry name" value="FtsA"/>
    <property type="match status" value="1"/>
</dbReference>
<dbReference type="STRING" id="29533.SAMN05444387_3620"/>
<evidence type="ECO:0000256" key="1">
    <source>
        <dbReference type="ARBA" id="ARBA00022475"/>
    </source>
</evidence>
<comment type="caution">
    <text evidence="8">The sequence shown here is derived from an EMBL/GenBank/DDBJ whole genome shotgun (WGS) entry which is preliminary data.</text>
</comment>
<dbReference type="NCBIfam" id="TIGR01174">
    <property type="entry name" value="ftsA"/>
    <property type="match status" value="1"/>
</dbReference>
<reference evidence="8 9" key="1">
    <citation type="journal article" date="2019" name="Environ. Microbiol.">
        <title>Species interactions and distinct microbial communities in high Arctic permafrost affected cryosols are associated with the CH4 and CO2 gas fluxes.</title>
        <authorList>
            <person name="Altshuler I."/>
            <person name="Hamel J."/>
            <person name="Turney S."/>
            <person name="Magnuson E."/>
            <person name="Levesque R."/>
            <person name="Greer C."/>
            <person name="Whyte L.G."/>
        </authorList>
    </citation>
    <scope>NUCLEOTIDE SEQUENCE [LARGE SCALE GENOMIC DNA]</scope>
    <source>
        <strain evidence="8 9">42</strain>
    </source>
</reference>
<dbReference type="GO" id="GO:0032153">
    <property type="term" value="C:cell division site"/>
    <property type="evidence" value="ECO:0007669"/>
    <property type="project" value="UniProtKB-UniRule"/>
</dbReference>
<comment type="similarity">
    <text evidence="5 6">Belongs to the FtsA/MreB family.</text>
</comment>
<dbReference type="PANTHER" id="PTHR32432:SF4">
    <property type="entry name" value="CELL DIVISION PROTEIN FTSA"/>
    <property type="match status" value="1"/>
</dbReference>
<dbReference type="Proteomes" id="UP000319700">
    <property type="component" value="Unassembled WGS sequence"/>
</dbReference>
<dbReference type="Pfam" id="PF14450">
    <property type="entry name" value="FtsA"/>
    <property type="match status" value="1"/>
</dbReference>
<evidence type="ECO:0000313" key="8">
    <source>
        <dbReference type="EMBL" id="TPG35354.1"/>
    </source>
</evidence>
<keyword evidence="9" id="KW-1185">Reference proteome</keyword>
<evidence type="ECO:0000256" key="6">
    <source>
        <dbReference type="PIRNR" id="PIRNR003101"/>
    </source>
</evidence>
<evidence type="ECO:0000256" key="4">
    <source>
        <dbReference type="ARBA" id="ARBA00023306"/>
    </source>
</evidence>
<dbReference type="HAMAP" id="MF_02033">
    <property type="entry name" value="FtsA"/>
    <property type="match status" value="1"/>
</dbReference>
<dbReference type="InterPro" id="IPR043129">
    <property type="entry name" value="ATPase_NBD"/>
</dbReference>
<dbReference type="GO" id="GO:0043093">
    <property type="term" value="P:FtsZ-dependent cytokinesis"/>
    <property type="evidence" value="ECO:0007669"/>
    <property type="project" value="UniProtKB-UniRule"/>
</dbReference>